<keyword evidence="4" id="KW-0645">Protease</keyword>
<gene>
    <name evidence="11" type="ORF">BSTOLATCC_MIC40924</name>
</gene>
<keyword evidence="12" id="KW-1185">Reference proteome</keyword>
<dbReference type="GO" id="GO:0004843">
    <property type="term" value="F:cysteine-type deubiquitinase activity"/>
    <property type="evidence" value="ECO:0007669"/>
    <property type="project" value="UniProtKB-EC"/>
</dbReference>
<dbReference type="InterPro" id="IPR028889">
    <property type="entry name" value="USP"/>
</dbReference>
<dbReference type="PROSITE" id="PS50235">
    <property type="entry name" value="USP_3"/>
    <property type="match status" value="1"/>
</dbReference>
<feature type="region of interest" description="Disordered" evidence="8">
    <location>
        <begin position="19"/>
        <end position="61"/>
    </location>
</feature>
<evidence type="ECO:0000256" key="2">
    <source>
        <dbReference type="ARBA" id="ARBA00009085"/>
    </source>
</evidence>
<evidence type="ECO:0000259" key="9">
    <source>
        <dbReference type="PROSITE" id="PS50144"/>
    </source>
</evidence>
<dbReference type="Gene3D" id="3.90.70.10">
    <property type="entry name" value="Cysteine proteinases"/>
    <property type="match status" value="1"/>
</dbReference>
<evidence type="ECO:0000313" key="12">
    <source>
        <dbReference type="Proteomes" id="UP001162131"/>
    </source>
</evidence>
<comment type="catalytic activity">
    <reaction evidence="1">
        <text>Thiol-dependent hydrolysis of ester, thioester, amide, peptide and isopeptide bonds formed by the C-terminal Gly of ubiquitin (a 76-residue protein attached to proteins as an intracellular targeting signal).</text>
        <dbReference type="EC" id="3.4.19.12"/>
    </reaction>
</comment>
<dbReference type="PANTHER" id="PTHR24006">
    <property type="entry name" value="UBIQUITIN CARBOXYL-TERMINAL HYDROLASE"/>
    <property type="match status" value="1"/>
</dbReference>
<feature type="region of interest" description="Disordered" evidence="8">
    <location>
        <begin position="677"/>
        <end position="699"/>
    </location>
</feature>
<dbReference type="Pfam" id="PF14533">
    <property type="entry name" value="USP7_C2"/>
    <property type="match status" value="1"/>
</dbReference>
<dbReference type="GO" id="GO:0005829">
    <property type="term" value="C:cytosol"/>
    <property type="evidence" value="ECO:0007669"/>
    <property type="project" value="TreeGrafter"/>
</dbReference>
<keyword evidence="6" id="KW-0378">Hydrolase</keyword>
<feature type="compositionally biased region" description="Pro residues" evidence="8">
    <location>
        <begin position="41"/>
        <end position="52"/>
    </location>
</feature>
<dbReference type="CDD" id="cd00121">
    <property type="entry name" value="MATH"/>
    <property type="match status" value="1"/>
</dbReference>
<dbReference type="InterPro" id="IPR002083">
    <property type="entry name" value="MATH/TRAF_dom"/>
</dbReference>
<feature type="domain" description="USP" evidence="10">
    <location>
        <begin position="211"/>
        <end position="527"/>
    </location>
</feature>
<dbReference type="GO" id="GO:0016579">
    <property type="term" value="P:protein deubiquitination"/>
    <property type="evidence" value="ECO:0007669"/>
    <property type="project" value="InterPro"/>
</dbReference>
<dbReference type="InterPro" id="IPR029346">
    <property type="entry name" value="USP_C"/>
</dbReference>
<dbReference type="PROSITE" id="PS00973">
    <property type="entry name" value="USP_2"/>
    <property type="match status" value="1"/>
</dbReference>
<accession>A0AAU9JLB5</accession>
<dbReference type="GO" id="GO:0006508">
    <property type="term" value="P:proteolysis"/>
    <property type="evidence" value="ECO:0007669"/>
    <property type="project" value="UniProtKB-KW"/>
</dbReference>
<dbReference type="PROSITE" id="PS50144">
    <property type="entry name" value="MATH"/>
    <property type="match status" value="1"/>
</dbReference>
<organism evidence="11 12">
    <name type="scientific">Blepharisma stoltei</name>
    <dbReference type="NCBI Taxonomy" id="1481888"/>
    <lineage>
        <taxon>Eukaryota</taxon>
        <taxon>Sar</taxon>
        <taxon>Alveolata</taxon>
        <taxon>Ciliophora</taxon>
        <taxon>Postciliodesmatophora</taxon>
        <taxon>Heterotrichea</taxon>
        <taxon>Heterotrichida</taxon>
        <taxon>Blepharismidae</taxon>
        <taxon>Blepharisma</taxon>
    </lineage>
</organism>
<dbReference type="EC" id="3.4.19.12" evidence="3"/>
<feature type="domain" description="MATH" evidence="9">
    <location>
        <begin position="70"/>
        <end position="195"/>
    </location>
</feature>
<comment type="similarity">
    <text evidence="2">Belongs to the peptidase C19 family.</text>
</comment>
<evidence type="ECO:0000259" key="10">
    <source>
        <dbReference type="PROSITE" id="PS50235"/>
    </source>
</evidence>
<keyword evidence="5" id="KW-0833">Ubl conjugation pathway</keyword>
<name>A0AAU9JLB5_9CILI</name>
<proteinExistence type="inferred from homology"/>
<evidence type="ECO:0000256" key="7">
    <source>
        <dbReference type="ARBA" id="ARBA00022807"/>
    </source>
</evidence>
<evidence type="ECO:0000256" key="6">
    <source>
        <dbReference type="ARBA" id="ARBA00022801"/>
    </source>
</evidence>
<dbReference type="InterPro" id="IPR008974">
    <property type="entry name" value="TRAF-like"/>
</dbReference>
<evidence type="ECO:0000256" key="5">
    <source>
        <dbReference type="ARBA" id="ARBA00022786"/>
    </source>
</evidence>
<dbReference type="Gene3D" id="2.60.210.10">
    <property type="entry name" value="Apoptosis, Tumor Necrosis Factor Receptor Associated Protein 2, Chain A"/>
    <property type="match status" value="1"/>
</dbReference>
<keyword evidence="7" id="KW-0788">Thiol protease</keyword>
<reference evidence="11" key="1">
    <citation type="submission" date="2021-09" db="EMBL/GenBank/DDBJ databases">
        <authorList>
            <consortium name="AG Swart"/>
            <person name="Singh M."/>
            <person name="Singh A."/>
            <person name="Seah K."/>
            <person name="Emmerich C."/>
        </authorList>
    </citation>
    <scope>NUCLEOTIDE SEQUENCE</scope>
    <source>
        <strain evidence="11">ATCC30299</strain>
    </source>
</reference>
<dbReference type="InterPro" id="IPR018200">
    <property type="entry name" value="USP_CS"/>
</dbReference>
<dbReference type="GO" id="GO:0031647">
    <property type="term" value="P:regulation of protein stability"/>
    <property type="evidence" value="ECO:0007669"/>
    <property type="project" value="TreeGrafter"/>
</dbReference>
<dbReference type="InterPro" id="IPR050164">
    <property type="entry name" value="Peptidase_C19"/>
</dbReference>
<dbReference type="InterPro" id="IPR038765">
    <property type="entry name" value="Papain-like_cys_pep_sf"/>
</dbReference>
<evidence type="ECO:0000256" key="3">
    <source>
        <dbReference type="ARBA" id="ARBA00012759"/>
    </source>
</evidence>
<dbReference type="Pfam" id="PF00443">
    <property type="entry name" value="UCH"/>
    <property type="match status" value="1"/>
</dbReference>
<evidence type="ECO:0000313" key="11">
    <source>
        <dbReference type="EMBL" id="CAG9326498.1"/>
    </source>
</evidence>
<feature type="compositionally biased region" description="Basic and acidic residues" evidence="8">
    <location>
        <begin position="20"/>
        <end position="35"/>
    </location>
</feature>
<comment type="caution">
    <text evidence="11">The sequence shown here is derived from an EMBL/GenBank/DDBJ whole genome shotgun (WGS) entry which is preliminary data.</text>
</comment>
<dbReference type="GO" id="GO:0005634">
    <property type="term" value="C:nucleus"/>
    <property type="evidence" value="ECO:0007669"/>
    <property type="project" value="TreeGrafter"/>
</dbReference>
<dbReference type="AlphaFoldDB" id="A0AAU9JLB5"/>
<evidence type="ECO:0000256" key="4">
    <source>
        <dbReference type="ARBA" id="ARBA00022670"/>
    </source>
</evidence>
<dbReference type="EMBL" id="CAJZBQ010000040">
    <property type="protein sequence ID" value="CAG9326498.1"/>
    <property type="molecule type" value="Genomic_DNA"/>
</dbReference>
<sequence>MDSELFYWNMQRELNENEGLDSHFLKRPRSPDKVDVFPSKTSPPSPDEPPQEPVESNSPRFQSFLTSSGMSKAIWCLPNLSKLMSRFSADEMVETEWFNSSNGQLWRLVLHPKNEEKFIGIYVEACIQENFSPQTANFTLSLYVTKKTGKVIKKTSKTSQDTFTMETKLIGYPKLISHKKNSYYLDKPMYVVCSLRPSINSETCRQATGYVGLVNEGTTCYMNSLLQTLFLITSFRKALYSIVPTDSEYDRIPQALRKLFGALQVSQNPPSTQELLKSFGWGRDEWHIQHDVQEFNYTLSETLERNMNGTLAQGTYSSLFKGKILQKIQCLNVDYSSKKYEEFIDLQLDVKGNNNIIESLKKYFSPVELTGDMQYEAEGFGKQDAKKIMMIEELPPVLQVMLKRFEYNPARGSMVKLNEKFEFYEEIDLDPYMLPGKRGLNKYRLFSILIHAGTLASGHYYAFISPGLDDNWFKFNDENVERALPSQVIRANWGGDMEDLLLSDTGEISIGNKKSDTSAYMLFYIKKSEKTKVIPPINGQDIPVSLVSNIPASEVKVRENKRVRRVLHCTVALASKETIIGWKGPGIAPPESQSRFFIYSTRKNSKVQYIIDTKLAHLGPIKLWTFSPGPVNWKFKEIDLNQILNNYAFENSLITQAIFIESSKTVFDGKIDSWSWDDGKDESSEESSPEPVQENGKNPVVSPSSHIFVFVKTFVNGELEIVGVEWIEDAAAVMIKQKLFEKYFPGAAVGWICIERCGSEEVRIEELVGFVTGNKEKKGMIIENGDALIIGSDISQNIPHKLREVASNVEVQVLYYDLHQYFNFMSFSKQLLERNMFPQKLDLKLSLSYTQHQAMKIIADALKPYCPEISENQINLLGPNMVPYTYSPEFFLSKILQNKKIYYDISQYDLLAIRGMLHLQVVFFDEEYCPLRSIPIVILQESTVKDACDMMANELEGLPELFLYQQNQKAILNFLEPENKLKDIAVSKDILMGIKIMNDEELKMLKDKKLKRIKVFHAYNSEEGLGRPFTVIIKKTDTTASIKQKIVEKAGIITGLKLKVAEIDKVGQKAMKITEDLDENEEEFWDRYKNMSIVVEHKLQGMRLN</sequence>
<dbReference type="Proteomes" id="UP001162131">
    <property type="component" value="Unassembled WGS sequence"/>
</dbReference>
<protein>
    <recommendedName>
        <fullName evidence="3">ubiquitinyl hydrolase 1</fullName>
        <ecNumber evidence="3">3.4.19.12</ecNumber>
    </recommendedName>
</protein>
<evidence type="ECO:0000256" key="8">
    <source>
        <dbReference type="SAM" id="MobiDB-lite"/>
    </source>
</evidence>
<evidence type="ECO:0000256" key="1">
    <source>
        <dbReference type="ARBA" id="ARBA00000707"/>
    </source>
</evidence>
<dbReference type="InterPro" id="IPR001394">
    <property type="entry name" value="Peptidase_C19_UCH"/>
</dbReference>
<dbReference type="SUPFAM" id="SSF54001">
    <property type="entry name" value="Cysteine proteinases"/>
    <property type="match status" value="1"/>
</dbReference>
<dbReference type="PANTHER" id="PTHR24006:SF644">
    <property type="entry name" value="UBIQUITIN CARBOXYL-TERMINAL HYDROLASE 7"/>
    <property type="match status" value="1"/>
</dbReference>